<dbReference type="InterPro" id="IPR032675">
    <property type="entry name" value="LRR_dom_sf"/>
</dbReference>
<evidence type="ECO:0000256" key="1">
    <source>
        <dbReference type="ARBA" id="ARBA00004251"/>
    </source>
</evidence>
<evidence type="ECO:0000256" key="3">
    <source>
        <dbReference type="ARBA" id="ARBA00022475"/>
    </source>
</evidence>
<evidence type="ECO:0000313" key="14">
    <source>
        <dbReference type="Proteomes" id="UP000596660"/>
    </source>
</evidence>
<evidence type="ECO:0000256" key="8">
    <source>
        <dbReference type="ARBA" id="ARBA00022989"/>
    </source>
</evidence>
<dbReference type="Pfam" id="PF00560">
    <property type="entry name" value="LRR_1"/>
    <property type="match status" value="6"/>
</dbReference>
<evidence type="ECO:0000256" key="5">
    <source>
        <dbReference type="ARBA" id="ARBA00022692"/>
    </source>
</evidence>
<dbReference type="AlphaFoldDB" id="A0A803LMH2"/>
<dbReference type="GO" id="GO:0005886">
    <property type="term" value="C:plasma membrane"/>
    <property type="evidence" value="ECO:0007669"/>
    <property type="project" value="UniProtKB-SubCell"/>
</dbReference>
<dbReference type="SUPFAM" id="SSF52047">
    <property type="entry name" value="RNI-like"/>
    <property type="match status" value="1"/>
</dbReference>
<keyword evidence="5" id="KW-0812">Transmembrane</keyword>
<keyword evidence="9" id="KW-0472">Membrane</keyword>
<keyword evidence="7" id="KW-0677">Repeat</keyword>
<dbReference type="InterPro" id="IPR013210">
    <property type="entry name" value="LRR_N_plant-typ"/>
</dbReference>
<evidence type="ECO:0000256" key="2">
    <source>
        <dbReference type="ARBA" id="ARBA00009592"/>
    </source>
</evidence>
<evidence type="ECO:0000256" key="7">
    <source>
        <dbReference type="ARBA" id="ARBA00022737"/>
    </source>
</evidence>
<comment type="subcellular location">
    <subcellularLocation>
        <location evidence="1">Cell membrane</location>
        <topology evidence="1">Single-pass type I membrane protein</topology>
    </subcellularLocation>
</comment>
<evidence type="ECO:0000259" key="12">
    <source>
        <dbReference type="Pfam" id="PF08263"/>
    </source>
</evidence>
<keyword evidence="10" id="KW-0325">Glycoprotein</keyword>
<feature type="signal peptide" evidence="11">
    <location>
        <begin position="1"/>
        <end position="29"/>
    </location>
</feature>
<evidence type="ECO:0000256" key="10">
    <source>
        <dbReference type="ARBA" id="ARBA00023180"/>
    </source>
</evidence>
<reference evidence="13" key="1">
    <citation type="journal article" date="2017" name="Nature">
        <title>The genome of Chenopodium quinoa.</title>
        <authorList>
            <person name="Jarvis D.E."/>
            <person name="Ho Y.S."/>
            <person name="Lightfoot D.J."/>
            <person name="Schmoeckel S.M."/>
            <person name="Li B."/>
            <person name="Borm T.J.A."/>
            <person name="Ohyanagi H."/>
            <person name="Mineta K."/>
            <person name="Michell C.T."/>
            <person name="Saber N."/>
            <person name="Kharbatia N.M."/>
            <person name="Rupper R.R."/>
            <person name="Sharp A.R."/>
            <person name="Dally N."/>
            <person name="Boughton B.A."/>
            <person name="Woo Y.H."/>
            <person name="Gao G."/>
            <person name="Schijlen E.G.W.M."/>
            <person name="Guo X."/>
            <person name="Momin A.A."/>
            <person name="Negrao S."/>
            <person name="Al-Babili S."/>
            <person name="Gehring C."/>
            <person name="Roessner U."/>
            <person name="Jung C."/>
            <person name="Murphy K."/>
            <person name="Arold S.T."/>
            <person name="Gojobori T."/>
            <person name="van der Linden C.G."/>
            <person name="van Loo E.N."/>
            <person name="Jellen E.N."/>
            <person name="Maughan P.J."/>
            <person name="Tester M."/>
        </authorList>
    </citation>
    <scope>NUCLEOTIDE SEQUENCE [LARGE SCALE GENOMIC DNA]</scope>
    <source>
        <strain evidence="13">cv. PI 614886</strain>
    </source>
</reference>
<dbReference type="Gene3D" id="3.80.10.10">
    <property type="entry name" value="Ribonuclease Inhibitor"/>
    <property type="match status" value="5"/>
</dbReference>
<dbReference type="Gramene" id="AUR62015483-RA">
    <property type="protein sequence ID" value="AUR62015483-RA:cds"/>
    <property type="gene ID" value="AUR62015483"/>
</dbReference>
<comment type="similarity">
    <text evidence="2">Belongs to the RLP family.</text>
</comment>
<dbReference type="PANTHER" id="PTHR48061:SF51">
    <property type="entry name" value="RECEPTOR LIKE PROTEIN 30-LIKE"/>
    <property type="match status" value="1"/>
</dbReference>
<reference evidence="13" key="2">
    <citation type="submission" date="2021-03" db="UniProtKB">
        <authorList>
            <consortium name="EnsemblPlants"/>
        </authorList>
    </citation>
    <scope>IDENTIFICATION</scope>
</reference>
<dbReference type="OMA" id="GNEWINA"/>
<protein>
    <recommendedName>
        <fullName evidence="12">Leucine-rich repeat-containing N-terminal plant-type domain-containing protein</fullName>
    </recommendedName>
</protein>
<dbReference type="InterPro" id="IPR046956">
    <property type="entry name" value="RLP23-like"/>
</dbReference>
<keyword evidence="8" id="KW-1133">Transmembrane helix</keyword>
<dbReference type="Proteomes" id="UP000596660">
    <property type="component" value="Unplaced"/>
</dbReference>
<evidence type="ECO:0000313" key="13">
    <source>
        <dbReference type="EnsemblPlants" id="AUR62015483-RA:cds"/>
    </source>
</evidence>
<accession>A0A803LMH2</accession>
<dbReference type="Pfam" id="PF08263">
    <property type="entry name" value="LRRNT_2"/>
    <property type="match status" value="1"/>
</dbReference>
<name>A0A803LMH2_CHEQI</name>
<dbReference type="InterPro" id="IPR001611">
    <property type="entry name" value="Leu-rich_rpt"/>
</dbReference>
<keyword evidence="14" id="KW-1185">Reference proteome</keyword>
<sequence>MPPFISSSCLSFMICLWIYSCLYMHSISSQYLDDQKSLLLELKNNLKYNSEALDKLEGWNHSTNYCQWSGVECDNSNNGKVLGLDLSNKNIIGGIDNTSSLFRLQFLQSLNLGGENKIQDEIPSAIGKLSSLTYLNLSTAPYSDTNFRGQVPIEISNLVKLVVLDISFSFRTYMNRPNLADIVRNLTNIRELYLDRVNISAIGSQWCQTLASSLPHLQVLSMSECHLEGEIHNSLSRLHRLSVIRLGINSLVGPVPEFLTRLTNLTMLSLSSNDLTGIVPHKIFQVPTLRTLDISGNSNLEGTLPVFYINGSLEELTISGTKFSGVLPSSISNLKSLRTIFLVDCQFNGSLPSSIGSLNLLQRLVLTANQFSGSIPSSIGSLNLLEDLELNDNQFSGHIPSFSSLKKLKTLNLHNNSLVGSITGKNWEKLLNLESLSLSFNSLDGNISSSLFSLPSLEFLALENNKFSGQLNESANPVFSKLTEVYLSSNNLEGPIPKSIFHLRQLEWLDLSSNSFNGTLKLAEILLSLKNLTSLNLSFNRLLGAQVGVGNSQSEPFFQPLGRARTTSGDDTLK</sequence>
<keyword evidence="4" id="KW-0433">Leucine-rich repeat</keyword>
<dbReference type="Pfam" id="PF13855">
    <property type="entry name" value="LRR_8"/>
    <property type="match status" value="1"/>
</dbReference>
<evidence type="ECO:0000256" key="6">
    <source>
        <dbReference type="ARBA" id="ARBA00022729"/>
    </source>
</evidence>
<feature type="chain" id="PRO_5031419761" description="Leucine-rich repeat-containing N-terminal plant-type domain-containing protein" evidence="11">
    <location>
        <begin position="30"/>
        <end position="574"/>
    </location>
</feature>
<keyword evidence="3" id="KW-1003">Cell membrane</keyword>
<keyword evidence="6 11" id="KW-0732">Signal</keyword>
<evidence type="ECO:0000256" key="4">
    <source>
        <dbReference type="ARBA" id="ARBA00022614"/>
    </source>
</evidence>
<dbReference type="FunFam" id="3.80.10.10:FF:000041">
    <property type="entry name" value="LRR receptor-like serine/threonine-protein kinase ERECTA"/>
    <property type="match status" value="1"/>
</dbReference>
<proteinExistence type="inferred from homology"/>
<evidence type="ECO:0000256" key="11">
    <source>
        <dbReference type="SAM" id="SignalP"/>
    </source>
</evidence>
<organism evidence="13 14">
    <name type="scientific">Chenopodium quinoa</name>
    <name type="common">Quinoa</name>
    <dbReference type="NCBI Taxonomy" id="63459"/>
    <lineage>
        <taxon>Eukaryota</taxon>
        <taxon>Viridiplantae</taxon>
        <taxon>Streptophyta</taxon>
        <taxon>Embryophyta</taxon>
        <taxon>Tracheophyta</taxon>
        <taxon>Spermatophyta</taxon>
        <taxon>Magnoliopsida</taxon>
        <taxon>eudicotyledons</taxon>
        <taxon>Gunneridae</taxon>
        <taxon>Pentapetalae</taxon>
        <taxon>Caryophyllales</taxon>
        <taxon>Chenopodiaceae</taxon>
        <taxon>Chenopodioideae</taxon>
        <taxon>Atripliceae</taxon>
        <taxon>Chenopodium</taxon>
    </lineage>
</organism>
<feature type="domain" description="Leucine-rich repeat-containing N-terminal plant-type" evidence="12">
    <location>
        <begin position="33"/>
        <end position="74"/>
    </location>
</feature>
<dbReference type="SUPFAM" id="SSF52058">
    <property type="entry name" value="L domain-like"/>
    <property type="match status" value="1"/>
</dbReference>
<evidence type="ECO:0000256" key="9">
    <source>
        <dbReference type="ARBA" id="ARBA00023136"/>
    </source>
</evidence>
<dbReference type="EnsemblPlants" id="AUR62015483-RA">
    <property type="protein sequence ID" value="AUR62015483-RA:cds"/>
    <property type="gene ID" value="AUR62015483"/>
</dbReference>
<dbReference type="PANTHER" id="PTHR48061">
    <property type="entry name" value="LEUCINE-RICH REPEAT RECEPTOR PROTEIN KINASE EMS1-LIKE-RELATED"/>
    <property type="match status" value="1"/>
</dbReference>
<dbReference type="FunFam" id="3.80.10.10:FF:000095">
    <property type="entry name" value="LRR receptor-like serine/threonine-protein kinase GSO1"/>
    <property type="match status" value="1"/>
</dbReference>
<dbReference type="InterPro" id="IPR003591">
    <property type="entry name" value="Leu-rich_rpt_typical-subtyp"/>
</dbReference>
<dbReference type="SMART" id="SM00369">
    <property type="entry name" value="LRR_TYP"/>
    <property type="match status" value="7"/>
</dbReference>